<organism evidence="2 3">
    <name type="scientific">Polyplax serrata</name>
    <name type="common">Common mouse louse</name>
    <dbReference type="NCBI Taxonomy" id="468196"/>
    <lineage>
        <taxon>Eukaryota</taxon>
        <taxon>Metazoa</taxon>
        <taxon>Ecdysozoa</taxon>
        <taxon>Arthropoda</taxon>
        <taxon>Hexapoda</taxon>
        <taxon>Insecta</taxon>
        <taxon>Pterygota</taxon>
        <taxon>Neoptera</taxon>
        <taxon>Paraneoptera</taxon>
        <taxon>Psocodea</taxon>
        <taxon>Troctomorpha</taxon>
        <taxon>Phthiraptera</taxon>
        <taxon>Anoplura</taxon>
        <taxon>Polyplacidae</taxon>
        <taxon>Polyplax</taxon>
    </lineage>
</organism>
<dbReference type="EMBL" id="JAWJWE010000036">
    <property type="protein sequence ID" value="KAK6629762.1"/>
    <property type="molecule type" value="Genomic_DNA"/>
</dbReference>
<feature type="region of interest" description="Disordered" evidence="1">
    <location>
        <begin position="67"/>
        <end position="100"/>
    </location>
</feature>
<reference evidence="2 3" key="1">
    <citation type="submission" date="2023-10" db="EMBL/GenBank/DDBJ databases">
        <title>Genomes of two closely related lineages of the louse Polyplax serrata with different host specificities.</title>
        <authorList>
            <person name="Martinu J."/>
            <person name="Tarabai H."/>
            <person name="Stefka J."/>
            <person name="Hypsa V."/>
        </authorList>
    </citation>
    <scope>NUCLEOTIDE SEQUENCE [LARGE SCALE GENOMIC DNA]</scope>
    <source>
        <strain evidence="2">HR10_N</strain>
    </source>
</reference>
<evidence type="ECO:0000256" key="1">
    <source>
        <dbReference type="SAM" id="MobiDB-lite"/>
    </source>
</evidence>
<gene>
    <name evidence="2" type="ORF">RUM43_003580</name>
</gene>
<evidence type="ECO:0000313" key="2">
    <source>
        <dbReference type="EMBL" id="KAK6629762.1"/>
    </source>
</evidence>
<comment type="caution">
    <text evidence="2">The sequence shown here is derived from an EMBL/GenBank/DDBJ whole genome shotgun (WGS) entry which is preliminary data.</text>
</comment>
<evidence type="ECO:0000313" key="3">
    <source>
        <dbReference type="Proteomes" id="UP001372834"/>
    </source>
</evidence>
<proteinExistence type="predicted"/>
<dbReference type="Proteomes" id="UP001372834">
    <property type="component" value="Unassembled WGS sequence"/>
</dbReference>
<accession>A0AAN8PFR5</accession>
<sequence length="100" mass="11856">MKNIIKGIHKVECNKKENEFPNGKSKGKQKTGIKVKIPLYKHSRGRRYKTYGRSVRQCRKERKEILHGMYNERNDEQDIKNLVRDKKSGKQEQDRKGVLT</sequence>
<protein>
    <submittedName>
        <fullName evidence="2">Uncharacterized protein</fullName>
    </submittedName>
</protein>
<name>A0AAN8PFR5_POLSC</name>
<dbReference type="AlphaFoldDB" id="A0AAN8PFR5"/>